<dbReference type="SMART" id="SM01043">
    <property type="entry name" value="BTAD"/>
    <property type="match status" value="1"/>
</dbReference>
<dbReference type="InterPro" id="IPR036388">
    <property type="entry name" value="WH-like_DNA-bd_sf"/>
</dbReference>
<proteinExistence type="predicted"/>
<dbReference type="InterPro" id="IPR005158">
    <property type="entry name" value="BTAD"/>
</dbReference>
<evidence type="ECO:0000313" key="3">
    <source>
        <dbReference type="Proteomes" id="UP001652542"/>
    </source>
</evidence>
<reference evidence="2 3" key="1">
    <citation type="submission" date="2022-10" db="EMBL/GenBank/DDBJ databases">
        <title>Defluviimonas sp. nov., isolated from ocean surface water.</title>
        <authorList>
            <person name="He W."/>
            <person name="Wang L."/>
            <person name="Zhang D.-F."/>
        </authorList>
    </citation>
    <scope>NUCLEOTIDE SEQUENCE [LARGE SCALE GENOMIC DNA]</scope>
    <source>
        <strain evidence="2 3">WL0002</strain>
    </source>
</reference>
<dbReference type="EMBL" id="JAOWKY010000004">
    <property type="protein sequence ID" value="MCV2869887.1"/>
    <property type="molecule type" value="Genomic_DNA"/>
</dbReference>
<protein>
    <recommendedName>
        <fullName evidence="1">Bacterial transcriptional activator domain-containing protein</fullName>
    </recommendedName>
</protein>
<dbReference type="SMART" id="SM00028">
    <property type="entry name" value="TPR"/>
    <property type="match status" value="3"/>
</dbReference>
<evidence type="ECO:0000259" key="1">
    <source>
        <dbReference type="SMART" id="SM01043"/>
    </source>
</evidence>
<comment type="caution">
    <text evidence="2">The sequence shown here is derived from an EMBL/GenBank/DDBJ whole genome shotgun (WGS) entry which is preliminary data.</text>
</comment>
<dbReference type="InterPro" id="IPR016032">
    <property type="entry name" value="Sig_transdc_resp-reg_C-effctor"/>
</dbReference>
<dbReference type="Gene3D" id="3.40.50.10070">
    <property type="entry name" value="TolB, N-terminal domain"/>
    <property type="match status" value="1"/>
</dbReference>
<dbReference type="SUPFAM" id="SSF46894">
    <property type="entry name" value="C-terminal effector domain of the bipartite response regulators"/>
    <property type="match status" value="1"/>
</dbReference>
<dbReference type="InterPro" id="IPR019734">
    <property type="entry name" value="TPR_rpt"/>
</dbReference>
<dbReference type="Pfam" id="PF03704">
    <property type="entry name" value="BTAD"/>
    <property type="match status" value="1"/>
</dbReference>
<name>A0ABT2ZFU6_9RHOB</name>
<keyword evidence="3" id="KW-1185">Reference proteome</keyword>
<dbReference type="Gene3D" id="1.25.40.10">
    <property type="entry name" value="Tetratricopeptide repeat domain"/>
    <property type="match status" value="2"/>
</dbReference>
<organism evidence="2 3">
    <name type="scientific">Albidovulum marisflavi</name>
    <dbReference type="NCBI Taxonomy" id="2984159"/>
    <lineage>
        <taxon>Bacteria</taxon>
        <taxon>Pseudomonadati</taxon>
        <taxon>Pseudomonadota</taxon>
        <taxon>Alphaproteobacteria</taxon>
        <taxon>Rhodobacterales</taxon>
        <taxon>Paracoccaceae</taxon>
        <taxon>Albidovulum</taxon>
    </lineage>
</organism>
<dbReference type="PANTHER" id="PTHR35807">
    <property type="entry name" value="TRANSCRIPTIONAL REGULATOR REDD-RELATED"/>
    <property type="match status" value="1"/>
</dbReference>
<gene>
    <name evidence="2" type="ORF">OEW28_14735</name>
</gene>
<evidence type="ECO:0000313" key="2">
    <source>
        <dbReference type="EMBL" id="MCV2869887.1"/>
    </source>
</evidence>
<dbReference type="InterPro" id="IPR051677">
    <property type="entry name" value="AfsR-DnrI-RedD_regulator"/>
</dbReference>
<dbReference type="Gene3D" id="1.10.10.10">
    <property type="entry name" value="Winged helix-like DNA-binding domain superfamily/Winged helix DNA-binding domain"/>
    <property type="match status" value="1"/>
</dbReference>
<dbReference type="InterPro" id="IPR011990">
    <property type="entry name" value="TPR-like_helical_dom_sf"/>
</dbReference>
<feature type="domain" description="Bacterial transcriptional activator" evidence="1">
    <location>
        <begin position="100"/>
        <end position="239"/>
    </location>
</feature>
<accession>A0ABT2ZFU6</accession>
<sequence>MRGTIRLFGDFAALSADRMDVDVPGQKERALLAILATAAGSPVTRDRLAGLLWSDRADPQARDSLKHALASLKRSLNPLDPDVIAWDRTSAWMAVDRVEVDTVAYDRILREHLPERDFLALSLYRGDFLAGIRVADAAFQEWLLVERARHANSAEDAALRCLQRAVDNEDPSTIVSCAEAVLAINSFNEEACRALMRHWSSRGETARALSVFHRLEDGLRRNIGANPEVATMELAATVRLTRAPASTAEPVAPGLAGRPAVAVLPFQSESGDPNLSHLSLGIAEDLIASLAQYRWFPVLSRNAGVAAANESRPLPEIANSLGARYLLEGSIRLSGQRIRLNGRLLDGETAETLWAGRYDRDLTDIADLQDELARRVAGAIEPELLIGESRRARARPPATGDAYDFHMRGVWHHNQQDRAEDFAQAIVWQRRAIEIDPGFARAHMVLARSLYARSLHGYSADTHTDAAECSTAASRAVALDSADAYSHYAMCLAHLMDSRPAEALAAAERAISINPSLALAYNAVGWSRIFVGRPTEAIEPLEFAIRLSPRDPLTYLFLSRLALAHYHLGDYVSALHFSEQALSLRKRHFIGVIQLAALGQLNRLDEAKGLIPAFVEFAPADPNGYWKMLTNYRSSSDREHLLDGLQRLGIAPEI</sequence>
<dbReference type="Proteomes" id="UP001652542">
    <property type="component" value="Unassembled WGS sequence"/>
</dbReference>
<dbReference type="SUPFAM" id="SSF48452">
    <property type="entry name" value="TPR-like"/>
    <property type="match status" value="2"/>
</dbReference>